<dbReference type="AlphaFoldDB" id="A0A1X0NA37"/>
<keyword evidence="5" id="KW-1185">Reference proteome</keyword>
<gene>
    <name evidence="4" type="ORF">BZK31_05030</name>
</gene>
<proteinExistence type="predicted"/>
<dbReference type="Proteomes" id="UP000192815">
    <property type="component" value="Unassembled WGS sequence"/>
</dbReference>
<dbReference type="PROSITE" id="PS01124">
    <property type="entry name" value="HTH_ARAC_FAMILY_2"/>
    <property type="match status" value="1"/>
</dbReference>
<protein>
    <submittedName>
        <fullName evidence="4">AraC family transcriptional regulator</fullName>
    </submittedName>
</protein>
<dbReference type="Gene3D" id="1.10.10.60">
    <property type="entry name" value="Homeodomain-like"/>
    <property type="match status" value="1"/>
</dbReference>
<dbReference type="SMART" id="SM00342">
    <property type="entry name" value="HTH_ARAC"/>
    <property type="match status" value="1"/>
</dbReference>
<dbReference type="InterPro" id="IPR009057">
    <property type="entry name" value="Homeodomain-like_sf"/>
</dbReference>
<dbReference type="GO" id="GO:0043565">
    <property type="term" value="F:sequence-specific DNA binding"/>
    <property type="evidence" value="ECO:0007669"/>
    <property type="project" value="InterPro"/>
</dbReference>
<dbReference type="PANTHER" id="PTHR43130">
    <property type="entry name" value="ARAC-FAMILY TRANSCRIPTIONAL REGULATOR"/>
    <property type="match status" value="1"/>
</dbReference>
<accession>A0A1X0NA37</accession>
<evidence type="ECO:0000313" key="4">
    <source>
        <dbReference type="EMBL" id="ORC60808.1"/>
    </source>
</evidence>
<dbReference type="STRING" id="1958950.BZK31_05030"/>
<dbReference type="CDD" id="cd03137">
    <property type="entry name" value="GATase1_AraC_1"/>
    <property type="match status" value="1"/>
</dbReference>
<dbReference type="InterPro" id="IPR052158">
    <property type="entry name" value="INH-QAR"/>
</dbReference>
<evidence type="ECO:0000313" key="5">
    <source>
        <dbReference type="Proteomes" id="UP000192815"/>
    </source>
</evidence>
<dbReference type="OrthoDB" id="9803764at2"/>
<dbReference type="InterPro" id="IPR018060">
    <property type="entry name" value="HTH_AraC"/>
</dbReference>
<evidence type="ECO:0000259" key="3">
    <source>
        <dbReference type="PROSITE" id="PS01124"/>
    </source>
</evidence>
<dbReference type="Pfam" id="PF01965">
    <property type="entry name" value="DJ-1_PfpI"/>
    <property type="match status" value="1"/>
</dbReference>
<dbReference type="PANTHER" id="PTHR43130:SF3">
    <property type="entry name" value="HTH-TYPE TRANSCRIPTIONAL REGULATOR RV1931C"/>
    <property type="match status" value="1"/>
</dbReference>
<dbReference type="EMBL" id="MUIO01000015">
    <property type="protein sequence ID" value="ORC60808.1"/>
    <property type="molecule type" value="Genomic_DNA"/>
</dbReference>
<organism evidence="4 5">
    <name type="scientific">Pseudomonas floridensis</name>
    <dbReference type="NCBI Taxonomy" id="1958950"/>
    <lineage>
        <taxon>Bacteria</taxon>
        <taxon>Pseudomonadati</taxon>
        <taxon>Pseudomonadota</taxon>
        <taxon>Gammaproteobacteria</taxon>
        <taxon>Pseudomonadales</taxon>
        <taxon>Pseudomonadaceae</taxon>
        <taxon>Pseudomonas</taxon>
    </lineage>
</organism>
<feature type="domain" description="HTH araC/xylS-type" evidence="3">
    <location>
        <begin position="216"/>
        <end position="314"/>
    </location>
</feature>
<dbReference type="GO" id="GO:0003700">
    <property type="term" value="F:DNA-binding transcription factor activity"/>
    <property type="evidence" value="ECO:0007669"/>
    <property type="project" value="InterPro"/>
</dbReference>
<keyword evidence="1" id="KW-0805">Transcription regulation</keyword>
<comment type="caution">
    <text evidence="4">The sequence shown here is derived from an EMBL/GenBank/DDBJ whole genome shotgun (WGS) entry which is preliminary data.</text>
</comment>
<dbReference type="SUPFAM" id="SSF46689">
    <property type="entry name" value="Homeodomain-like"/>
    <property type="match status" value="2"/>
</dbReference>
<name>A0A1X0NA37_9PSED</name>
<evidence type="ECO:0000256" key="1">
    <source>
        <dbReference type="ARBA" id="ARBA00023015"/>
    </source>
</evidence>
<dbReference type="RefSeq" id="WP_083181692.1">
    <property type="nucleotide sequence ID" value="NZ_CBCRZR010000011.1"/>
</dbReference>
<dbReference type="InterPro" id="IPR029062">
    <property type="entry name" value="Class_I_gatase-like"/>
</dbReference>
<keyword evidence="2" id="KW-0804">Transcription</keyword>
<evidence type="ECO:0000256" key="2">
    <source>
        <dbReference type="ARBA" id="ARBA00023163"/>
    </source>
</evidence>
<dbReference type="InterPro" id="IPR002818">
    <property type="entry name" value="DJ-1/PfpI"/>
</dbReference>
<reference evidence="5" key="1">
    <citation type="submission" date="2017-02" db="EMBL/GenBank/DDBJ databases">
        <title>Pseudomonas floridae sp. nov., a novel pathogenic bacterial species isolated from tomato.</title>
        <authorList>
            <person name="Timilsina S."/>
            <person name="Vallad G.E."/>
            <person name="Jones J.B."/>
        </authorList>
    </citation>
    <scope>NUCLEOTIDE SEQUENCE [LARGE SCALE GENOMIC DNA]</scope>
    <source>
        <strain evidence="5">GEV388</strain>
    </source>
</reference>
<sequence>MARIRVAVLAFEGVSLFHLSVPGIVLGAVEAAPGEPQYEIDYCAEAPGMVSSDQGIGIEVRHGLELMAACDVIIIPAWGDDVVTASALLVQALQRAHAQDKLLVGLCLGAFVLGDAGLLDDKEATTHWVARELFAQRFPKARFRPDVLYVSAGTIMTSAGTMAAIDCCLHLVRERHGADAANRTARLLVTPPHRQGGQAQYVEQPIPHLVSETHLSDVLIWARGNLSGQLSVDVLAQRAKMSRRTFTRRFKEATGSTVSSWLNAERVSRAQQLLETTDLSIECIAGEAGFGTALSLRQQFSAQLATSPSDYRRMFSRAQRARATGRNAGSPQVPQG</sequence>
<dbReference type="Pfam" id="PF12833">
    <property type="entry name" value="HTH_18"/>
    <property type="match status" value="1"/>
</dbReference>
<dbReference type="SUPFAM" id="SSF52317">
    <property type="entry name" value="Class I glutamine amidotransferase-like"/>
    <property type="match status" value="1"/>
</dbReference>
<dbReference type="Gene3D" id="3.40.50.880">
    <property type="match status" value="1"/>
</dbReference>